<dbReference type="Pfam" id="PF00593">
    <property type="entry name" value="TonB_dep_Rec_b-barrel"/>
    <property type="match status" value="1"/>
</dbReference>
<organism evidence="16 17">
    <name type="scientific">Sphingosinicella soli</name>
    <dbReference type="NCBI Taxonomy" id="333708"/>
    <lineage>
        <taxon>Bacteria</taxon>
        <taxon>Pseudomonadati</taxon>
        <taxon>Pseudomonadota</taxon>
        <taxon>Alphaproteobacteria</taxon>
        <taxon>Sphingomonadales</taxon>
        <taxon>Sphingosinicellaceae</taxon>
        <taxon>Sphingosinicella</taxon>
    </lineage>
</organism>
<dbReference type="PROSITE" id="PS52016">
    <property type="entry name" value="TONB_DEPENDENT_REC_3"/>
    <property type="match status" value="1"/>
</dbReference>
<sequence length="767" mass="82101">MQLSPIHRILRLARGVALCGTALVSHAAIAQISDPAPVEGEIVITAQKRAQNLSDVPISVTAVTGDQLRDQNVVATGSLGRIAPNLTVSDYGNPVITIFTLRGVSQFDFSDHQESPVAIFADGSYIPYLSAIGSNLFDLERVEVLRGPQGTLFGRNATGGVVQIISAKPTETVSGYGQLSYGNYDTIRAEGAISGPIGGGILARLSAVKDRHHGYFRNSLGGRKGDADNFSLRGQLYKSFDDGSDFGIIVRRSRDKISTSPFQARAAYPDPGTGMFELGNGADFADFCAGFFGAPVAPGAADCLSGDTDDGNPRTINNNREGGFSRTYWNANATLNLRLGDVTLTSISSYGRLRKSYRDEDSDGTSYDLLYYDQIARSDDYAQELRLAGSNGPADWLIGGYFLAINGDYSSAVGFYPGDPSFESNVGNAWKLDTRTWAVFGQTEVEVAPRLTLIAGARYTRDRKSFAMTTPCTGPGCDLLGFTSPEIVQGTGYGPGVPGAQTRRSSGNWDGKLQLSYAASDEVLIYGGVSRGTKAGGYNAGATAFFSVDETLFKDEVLTSYEAGVKYGGAGGWLQASGSFFYYDYKNVQVFSQLGPSTLTFNTDGEIYGAEADLRARLAPGLAIGVAGSLLHTRIDPIAVGNVLTGDVSFQSQRLPNAPDESISLYIDKRWDIGAHQLSAHADGKWVSSQKLNLIDYPATREPAYLTINARIGFGAADESWDISIYAQNITKKDYRVAAIPFVTTNGAVIEVYGPPRTYGVSLRSAF</sequence>
<evidence type="ECO:0000256" key="6">
    <source>
        <dbReference type="ARBA" id="ARBA00023004"/>
    </source>
</evidence>
<feature type="chain" id="PRO_5030612557" evidence="13">
    <location>
        <begin position="28"/>
        <end position="767"/>
    </location>
</feature>
<keyword evidence="4" id="KW-0410">Iron transport</keyword>
<feature type="signal peptide" evidence="13">
    <location>
        <begin position="1"/>
        <end position="27"/>
    </location>
</feature>
<keyword evidence="3 11" id="KW-1134">Transmembrane beta strand</keyword>
<evidence type="ECO:0000256" key="3">
    <source>
        <dbReference type="ARBA" id="ARBA00022452"/>
    </source>
</evidence>
<proteinExistence type="inferred from homology"/>
<dbReference type="InterPro" id="IPR012910">
    <property type="entry name" value="Plug_dom"/>
</dbReference>
<keyword evidence="6" id="KW-0408">Iron</keyword>
<dbReference type="GO" id="GO:0006826">
    <property type="term" value="P:iron ion transport"/>
    <property type="evidence" value="ECO:0007669"/>
    <property type="project" value="UniProtKB-KW"/>
</dbReference>
<keyword evidence="13" id="KW-0732">Signal</keyword>
<dbReference type="Proteomes" id="UP000566324">
    <property type="component" value="Unassembled WGS sequence"/>
</dbReference>
<keyword evidence="7" id="KW-0406">Ion transport</keyword>
<dbReference type="GO" id="GO:0009279">
    <property type="term" value="C:cell outer membrane"/>
    <property type="evidence" value="ECO:0007669"/>
    <property type="project" value="UniProtKB-SubCell"/>
</dbReference>
<dbReference type="PANTHER" id="PTHR32552">
    <property type="entry name" value="FERRICHROME IRON RECEPTOR-RELATED"/>
    <property type="match status" value="1"/>
</dbReference>
<evidence type="ECO:0000256" key="11">
    <source>
        <dbReference type="PROSITE-ProRule" id="PRU01360"/>
    </source>
</evidence>
<comment type="subcellular location">
    <subcellularLocation>
        <location evidence="1 11">Cell outer membrane</location>
        <topology evidence="1 11">Multi-pass membrane protein</topology>
    </subcellularLocation>
</comment>
<keyword evidence="9 11" id="KW-0472">Membrane</keyword>
<evidence type="ECO:0000256" key="10">
    <source>
        <dbReference type="ARBA" id="ARBA00023237"/>
    </source>
</evidence>
<dbReference type="AlphaFoldDB" id="A0A7W7B341"/>
<dbReference type="InterPro" id="IPR000531">
    <property type="entry name" value="Beta-barrel_TonB"/>
</dbReference>
<comment type="similarity">
    <text evidence="11 12">Belongs to the TonB-dependent receptor family.</text>
</comment>
<evidence type="ECO:0000259" key="14">
    <source>
        <dbReference type="Pfam" id="PF00593"/>
    </source>
</evidence>
<dbReference type="RefSeq" id="WP_184070513.1">
    <property type="nucleotide sequence ID" value="NZ_JACHNZ010000035.1"/>
</dbReference>
<evidence type="ECO:0000256" key="13">
    <source>
        <dbReference type="SAM" id="SignalP"/>
    </source>
</evidence>
<keyword evidence="8 12" id="KW-0798">TonB box</keyword>
<dbReference type="EMBL" id="JACHNZ010000035">
    <property type="protein sequence ID" value="MBB4633160.1"/>
    <property type="molecule type" value="Genomic_DNA"/>
</dbReference>
<protein>
    <submittedName>
        <fullName evidence="16">Iron complex outermembrane receptor protein</fullName>
    </submittedName>
</protein>
<evidence type="ECO:0000256" key="12">
    <source>
        <dbReference type="RuleBase" id="RU003357"/>
    </source>
</evidence>
<dbReference type="PANTHER" id="PTHR32552:SF81">
    <property type="entry name" value="TONB-DEPENDENT OUTER MEMBRANE RECEPTOR"/>
    <property type="match status" value="1"/>
</dbReference>
<dbReference type="SUPFAM" id="SSF56935">
    <property type="entry name" value="Porins"/>
    <property type="match status" value="1"/>
</dbReference>
<evidence type="ECO:0000256" key="2">
    <source>
        <dbReference type="ARBA" id="ARBA00022448"/>
    </source>
</evidence>
<evidence type="ECO:0000259" key="15">
    <source>
        <dbReference type="Pfam" id="PF07715"/>
    </source>
</evidence>
<evidence type="ECO:0000313" key="17">
    <source>
        <dbReference type="Proteomes" id="UP000566324"/>
    </source>
</evidence>
<dbReference type="Gene3D" id="2.40.170.20">
    <property type="entry name" value="TonB-dependent receptor, beta-barrel domain"/>
    <property type="match status" value="2"/>
</dbReference>
<feature type="domain" description="TonB-dependent receptor-like beta-barrel" evidence="14">
    <location>
        <begin position="300"/>
        <end position="730"/>
    </location>
</feature>
<comment type="caution">
    <text evidence="16">The sequence shown here is derived from an EMBL/GenBank/DDBJ whole genome shotgun (WGS) entry which is preliminary data.</text>
</comment>
<name>A0A7W7B341_9SPHN</name>
<gene>
    <name evidence="16" type="ORF">GGQ98_002790</name>
</gene>
<evidence type="ECO:0000256" key="9">
    <source>
        <dbReference type="ARBA" id="ARBA00023136"/>
    </source>
</evidence>
<dbReference type="Pfam" id="PF07715">
    <property type="entry name" value="Plug"/>
    <property type="match status" value="1"/>
</dbReference>
<evidence type="ECO:0000256" key="4">
    <source>
        <dbReference type="ARBA" id="ARBA00022496"/>
    </source>
</evidence>
<evidence type="ECO:0000256" key="5">
    <source>
        <dbReference type="ARBA" id="ARBA00022692"/>
    </source>
</evidence>
<reference evidence="16 17" key="1">
    <citation type="submission" date="2020-08" db="EMBL/GenBank/DDBJ databases">
        <title>Genomic Encyclopedia of Type Strains, Phase IV (KMG-IV): sequencing the most valuable type-strain genomes for metagenomic binning, comparative biology and taxonomic classification.</title>
        <authorList>
            <person name="Goeker M."/>
        </authorList>
    </citation>
    <scope>NUCLEOTIDE SEQUENCE [LARGE SCALE GENOMIC DNA]</scope>
    <source>
        <strain evidence="16 17">DSM 17328</strain>
    </source>
</reference>
<keyword evidence="5 11" id="KW-0812">Transmembrane</keyword>
<evidence type="ECO:0000256" key="1">
    <source>
        <dbReference type="ARBA" id="ARBA00004571"/>
    </source>
</evidence>
<accession>A0A7W7B341</accession>
<keyword evidence="17" id="KW-1185">Reference proteome</keyword>
<keyword evidence="10 11" id="KW-0998">Cell outer membrane</keyword>
<dbReference type="InterPro" id="IPR039426">
    <property type="entry name" value="TonB-dep_rcpt-like"/>
</dbReference>
<evidence type="ECO:0000313" key="16">
    <source>
        <dbReference type="EMBL" id="MBB4633160.1"/>
    </source>
</evidence>
<keyword evidence="2 11" id="KW-0813">Transport</keyword>
<evidence type="ECO:0000256" key="7">
    <source>
        <dbReference type="ARBA" id="ARBA00023065"/>
    </source>
</evidence>
<evidence type="ECO:0000256" key="8">
    <source>
        <dbReference type="ARBA" id="ARBA00023077"/>
    </source>
</evidence>
<feature type="domain" description="TonB-dependent receptor plug" evidence="15">
    <location>
        <begin position="53"/>
        <end position="161"/>
    </location>
</feature>
<dbReference type="InterPro" id="IPR036942">
    <property type="entry name" value="Beta-barrel_TonB_sf"/>
</dbReference>
<keyword evidence="16" id="KW-0675">Receptor</keyword>